<sequence length="125" mass="13050">MNITVQALQPGTSSTHTTATTAQGMAASKPLSGLGNTDAATPLVDPATLSATRTTLDSAVASMQDFAQSIGRDLSFRLDDSTGQVVVQIMASGSGELIRQIPSEEALKWAANMDDLRSLLLRDEA</sequence>
<keyword evidence="1" id="KW-0282">Flagellum</keyword>
<dbReference type="InterPro" id="IPR035924">
    <property type="entry name" value="FlaG-like_sf"/>
</dbReference>
<dbReference type="PANTHER" id="PTHR37166:SF1">
    <property type="entry name" value="PROTEIN FLAG"/>
    <property type="match status" value="1"/>
</dbReference>
<dbReference type="EMBL" id="JACHXI010000012">
    <property type="protein sequence ID" value="MBB3104143.1"/>
    <property type="molecule type" value="Genomic_DNA"/>
</dbReference>
<dbReference type="Pfam" id="PF03646">
    <property type="entry name" value="FlaG"/>
    <property type="match status" value="1"/>
</dbReference>
<organism evidence="1 2">
    <name type="scientific">Azomonas macrocytogenes</name>
    <name type="common">Azotobacter macrocytogenes</name>
    <dbReference type="NCBI Taxonomy" id="69962"/>
    <lineage>
        <taxon>Bacteria</taxon>
        <taxon>Pseudomonadati</taxon>
        <taxon>Pseudomonadota</taxon>
        <taxon>Gammaproteobacteria</taxon>
        <taxon>Pseudomonadales</taxon>
        <taxon>Pseudomonadaceae</taxon>
        <taxon>Azomonas</taxon>
    </lineage>
</organism>
<reference evidence="1 2" key="1">
    <citation type="submission" date="2020-08" db="EMBL/GenBank/DDBJ databases">
        <title>Genomic Encyclopedia of Type Strains, Phase III (KMG-III): the genomes of soil and plant-associated and newly described type strains.</title>
        <authorList>
            <person name="Whitman W."/>
        </authorList>
    </citation>
    <scope>NUCLEOTIDE SEQUENCE [LARGE SCALE GENOMIC DNA]</scope>
    <source>
        <strain evidence="1 2">CECT 4462</strain>
    </source>
</reference>
<keyword evidence="2" id="KW-1185">Reference proteome</keyword>
<protein>
    <submittedName>
        <fullName evidence="1">Flagellar protein FlaG</fullName>
    </submittedName>
</protein>
<dbReference type="SUPFAM" id="SSF160214">
    <property type="entry name" value="FlaG-like"/>
    <property type="match status" value="1"/>
</dbReference>
<keyword evidence="1" id="KW-0966">Cell projection</keyword>
<evidence type="ECO:0000313" key="2">
    <source>
        <dbReference type="Proteomes" id="UP000549250"/>
    </source>
</evidence>
<dbReference type="Gene3D" id="3.30.160.170">
    <property type="entry name" value="FlaG-like"/>
    <property type="match status" value="1"/>
</dbReference>
<name>A0A839T926_AZOMA</name>
<dbReference type="PANTHER" id="PTHR37166">
    <property type="entry name" value="PROTEIN FLAG"/>
    <property type="match status" value="1"/>
</dbReference>
<dbReference type="Proteomes" id="UP000549250">
    <property type="component" value="Unassembled WGS sequence"/>
</dbReference>
<gene>
    <name evidence="1" type="ORF">FHR87_002555</name>
</gene>
<evidence type="ECO:0000313" key="1">
    <source>
        <dbReference type="EMBL" id="MBB3104143.1"/>
    </source>
</evidence>
<accession>A0A839T926</accession>
<keyword evidence="1" id="KW-0969">Cilium</keyword>
<dbReference type="InterPro" id="IPR005186">
    <property type="entry name" value="FlaG"/>
</dbReference>
<dbReference type="AlphaFoldDB" id="A0A839T926"/>
<dbReference type="RefSeq" id="WP_183167034.1">
    <property type="nucleotide sequence ID" value="NZ_JACHXI010000012.1"/>
</dbReference>
<proteinExistence type="predicted"/>
<comment type="caution">
    <text evidence="1">The sequence shown here is derived from an EMBL/GenBank/DDBJ whole genome shotgun (WGS) entry which is preliminary data.</text>
</comment>